<dbReference type="GO" id="GO:0006508">
    <property type="term" value="P:proteolysis"/>
    <property type="evidence" value="ECO:0007669"/>
    <property type="project" value="UniProtKB-KW"/>
</dbReference>
<accession>A0A1Z3N6Z7</accession>
<proteinExistence type="predicted"/>
<dbReference type="PRINTS" id="PR00722">
    <property type="entry name" value="CHYMOTRYPSIN"/>
</dbReference>
<keyword evidence="1" id="KW-0645">Protease</keyword>
<dbReference type="SUPFAM" id="SSF50494">
    <property type="entry name" value="Trypsin-like serine proteases"/>
    <property type="match status" value="1"/>
</dbReference>
<evidence type="ECO:0000313" key="5">
    <source>
        <dbReference type="EMBL" id="ASD63181.1"/>
    </source>
</evidence>
<protein>
    <submittedName>
        <fullName evidence="5">Peptidase</fullName>
    </submittedName>
</protein>
<dbReference type="PROSITE" id="PS51257">
    <property type="entry name" value="PROKAR_LIPOPROTEIN"/>
    <property type="match status" value="1"/>
</dbReference>
<evidence type="ECO:0000256" key="1">
    <source>
        <dbReference type="ARBA" id="ARBA00022670"/>
    </source>
</evidence>
<dbReference type="EMBL" id="CP020946">
    <property type="protein sequence ID" value="ASD63181.1"/>
    <property type="molecule type" value="Genomic_DNA"/>
</dbReference>
<dbReference type="PANTHER" id="PTHR15462">
    <property type="entry name" value="SERINE PROTEASE"/>
    <property type="match status" value="1"/>
</dbReference>
<evidence type="ECO:0000256" key="4">
    <source>
        <dbReference type="ARBA" id="ARBA00022825"/>
    </source>
</evidence>
<reference evidence="5 6" key="1">
    <citation type="submission" date="2017-04" db="EMBL/GenBank/DDBJ databases">
        <title>Whole genome sequence of Bdellovibrio bacteriovorus strain SSB218315.</title>
        <authorList>
            <person name="Oyedara O."/>
            <person name="Rodriguez-Perez M.A."/>
        </authorList>
    </citation>
    <scope>NUCLEOTIDE SEQUENCE [LARGE SCALE GENOMIC DNA]</scope>
    <source>
        <strain evidence="5 6">SSB218315</strain>
    </source>
</reference>
<dbReference type="Pfam" id="PF13365">
    <property type="entry name" value="Trypsin_2"/>
    <property type="match status" value="1"/>
</dbReference>
<dbReference type="InterPro" id="IPR000126">
    <property type="entry name" value="V8_ser_AS"/>
</dbReference>
<evidence type="ECO:0000256" key="2">
    <source>
        <dbReference type="ARBA" id="ARBA00022729"/>
    </source>
</evidence>
<keyword evidence="3" id="KW-0378">Hydrolase</keyword>
<keyword evidence="2" id="KW-0732">Signal</keyword>
<organism evidence="5 6">
    <name type="scientific">Bdellovibrio bacteriovorus</name>
    <dbReference type="NCBI Taxonomy" id="959"/>
    <lineage>
        <taxon>Bacteria</taxon>
        <taxon>Pseudomonadati</taxon>
        <taxon>Bdellovibrionota</taxon>
        <taxon>Bdellovibrionia</taxon>
        <taxon>Bdellovibrionales</taxon>
        <taxon>Pseudobdellovibrionaceae</taxon>
        <taxon>Bdellovibrio</taxon>
    </lineage>
</organism>
<dbReference type="InterPro" id="IPR043504">
    <property type="entry name" value="Peptidase_S1_PA_chymotrypsin"/>
</dbReference>
<sequence>MQKTVLCFSLLVFLSACENSTPGEPSVVTPQETPELQEKVIYGSDNRKDLYEVKSTLQRRLADSTVALIKEENLQEGAEITRISAQTFRRSYNLCASERFGEQENAAFCSGSLVAPDVIATAGHCVRSVRDCSETRFVFGYAIKSAGVQPREVPSTEVYRCAEIIHSEVLATGSDFALIKLDRPVNNHAVLKTRKSGSVKFGASLVVIGHPVGLPTKIAAGAKVRSATEAEHFVANLDTYGGNSGSAVFNSSGVIEGILVRGDTDFVYQGSCTVSNRCTSTGCRGEDVTRITRILPYL</sequence>
<dbReference type="PANTHER" id="PTHR15462:SF8">
    <property type="entry name" value="SERINE PROTEASE"/>
    <property type="match status" value="1"/>
</dbReference>
<dbReference type="InterPro" id="IPR001314">
    <property type="entry name" value="Peptidase_S1A"/>
</dbReference>
<dbReference type="Gene3D" id="2.40.10.10">
    <property type="entry name" value="Trypsin-like serine proteases"/>
    <property type="match status" value="2"/>
</dbReference>
<keyword evidence="4" id="KW-0720">Serine protease</keyword>
<evidence type="ECO:0000256" key="3">
    <source>
        <dbReference type="ARBA" id="ARBA00022801"/>
    </source>
</evidence>
<gene>
    <name evidence="5" type="ORF">B9G79_06175</name>
</gene>
<dbReference type="GO" id="GO:0008236">
    <property type="term" value="F:serine-type peptidase activity"/>
    <property type="evidence" value="ECO:0007669"/>
    <property type="project" value="UniProtKB-KW"/>
</dbReference>
<dbReference type="InterPro" id="IPR009003">
    <property type="entry name" value="Peptidase_S1_PA"/>
</dbReference>
<dbReference type="OrthoDB" id="291346at2"/>
<name>A0A1Z3N6Z7_BDEBC</name>
<dbReference type="PROSITE" id="PS00673">
    <property type="entry name" value="V8_SER"/>
    <property type="match status" value="1"/>
</dbReference>
<dbReference type="Proteomes" id="UP000197003">
    <property type="component" value="Chromosome"/>
</dbReference>
<dbReference type="InterPro" id="IPR050966">
    <property type="entry name" value="Glutamyl_endopeptidase"/>
</dbReference>
<dbReference type="RefSeq" id="WP_088564756.1">
    <property type="nucleotide sequence ID" value="NZ_CP020946.1"/>
</dbReference>
<dbReference type="AlphaFoldDB" id="A0A1Z3N6Z7"/>
<evidence type="ECO:0000313" key="6">
    <source>
        <dbReference type="Proteomes" id="UP000197003"/>
    </source>
</evidence>